<dbReference type="AlphaFoldDB" id="A0A011UCY9"/>
<reference evidence="1 2" key="1">
    <citation type="submission" date="2013-06" db="EMBL/GenBank/DDBJ databases">
        <title>Rumen cellulosomics: divergent fiber-degrading strategies revealed by comparative genome-wide analysis of six Ruminococcal strains.</title>
        <authorList>
            <person name="Dassa B."/>
            <person name="Borovok I."/>
            <person name="Lamed R."/>
            <person name="Flint H."/>
            <person name="Yeoman C.J."/>
            <person name="White B."/>
            <person name="Bayer E.A."/>
        </authorList>
    </citation>
    <scope>NUCLEOTIDE SEQUENCE [LARGE SCALE GENOMIC DNA]</scope>
    <source>
        <strain evidence="1 2">SY3</strain>
    </source>
</reference>
<protein>
    <submittedName>
        <fullName evidence="1">Uncharacterized protein</fullName>
    </submittedName>
</protein>
<name>A0A011UCY9_RUMAL</name>
<organism evidence="1 2">
    <name type="scientific">Ruminococcus albus SY3</name>
    <dbReference type="NCBI Taxonomy" id="1341156"/>
    <lineage>
        <taxon>Bacteria</taxon>
        <taxon>Bacillati</taxon>
        <taxon>Bacillota</taxon>
        <taxon>Clostridia</taxon>
        <taxon>Eubacteriales</taxon>
        <taxon>Oscillospiraceae</taxon>
        <taxon>Ruminococcus</taxon>
    </lineage>
</organism>
<dbReference type="EMBL" id="JEOB01000004">
    <property type="protein sequence ID" value="EXM38479.1"/>
    <property type="molecule type" value="Genomic_DNA"/>
</dbReference>
<evidence type="ECO:0000313" key="1">
    <source>
        <dbReference type="EMBL" id="EXM38479.1"/>
    </source>
</evidence>
<comment type="caution">
    <text evidence="1">The sequence shown here is derived from an EMBL/GenBank/DDBJ whole genome shotgun (WGS) entry which is preliminary data.</text>
</comment>
<dbReference type="Proteomes" id="UP000021369">
    <property type="component" value="Unassembled WGS sequence"/>
</dbReference>
<proteinExistence type="predicted"/>
<keyword evidence="2" id="KW-1185">Reference proteome</keyword>
<accession>A0A011UCY9</accession>
<sequence length="327" mass="34985">MSIYKYDSTQDKLIPLAGQGKAEYGASTVRKGTVGVPAIAANADYVDQTITFSTPMPDTDYLVDLSLQGSNTHRVAFHVVANTKTVNGFTVRFTPIGVKQTTEVGVSGITNNLSYMLTVQRDDVYPNLTKNTALIDPAVSLPTEWNPMQTGYLRNPMPANESTLVYTAFKLYTDTEYNNLLDNAVLTSDVTDSVTNGDLSPVTSNAVAEALAVVDSPITKVGTAINGDRFWSKRTGNVVEIMIDGTTGSNIPCAQSVVVAKVPKNALTISDVCIEIDSKSLVSAPESGHKRAWVDSTGNVCVFIVMPDLAATYTGNIYIGGTYITAE</sequence>
<evidence type="ECO:0000313" key="2">
    <source>
        <dbReference type="Proteomes" id="UP000021369"/>
    </source>
</evidence>
<gene>
    <name evidence="1" type="ORF">RASY3_14155</name>
</gene>
<dbReference type="RefSeq" id="WP_037289232.1">
    <property type="nucleotide sequence ID" value="NZ_JEOB01000004.1"/>
</dbReference>
<dbReference type="PATRIC" id="fig|1341156.4.peg.2498"/>